<dbReference type="PROSITE" id="PS50109">
    <property type="entry name" value="HIS_KIN"/>
    <property type="match status" value="1"/>
</dbReference>
<dbReference type="Pfam" id="PF02518">
    <property type="entry name" value="HATPase_c"/>
    <property type="match status" value="1"/>
</dbReference>
<dbReference type="Proteomes" id="UP000318126">
    <property type="component" value="Unassembled WGS sequence"/>
</dbReference>
<dbReference type="Gene3D" id="1.10.287.130">
    <property type="match status" value="1"/>
</dbReference>
<keyword evidence="4" id="KW-1133">Transmembrane helix</keyword>
<keyword evidence="4" id="KW-0812">Transmembrane</keyword>
<accession>A0A553JF68</accession>
<dbReference type="SUPFAM" id="SSF47384">
    <property type="entry name" value="Homodimeric domain of signal transducing histidine kinase"/>
    <property type="match status" value="1"/>
</dbReference>
<evidence type="ECO:0000259" key="5">
    <source>
        <dbReference type="PROSITE" id="PS50109"/>
    </source>
</evidence>
<dbReference type="PRINTS" id="PR00344">
    <property type="entry name" value="BCTRLSENSOR"/>
</dbReference>
<proteinExistence type="predicted"/>
<dbReference type="OrthoDB" id="2521613at2"/>
<organism evidence="6 7">
    <name type="scientific">Shewanella hanedai</name>
    <name type="common">Alteromonas hanedai</name>
    <dbReference type="NCBI Taxonomy" id="25"/>
    <lineage>
        <taxon>Bacteria</taxon>
        <taxon>Pseudomonadati</taxon>
        <taxon>Pseudomonadota</taxon>
        <taxon>Gammaproteobacteria</taxon>
        <taxon>Alteromonadales</taxon>
        <taxon>Shewanellaceae</taxon>
        <taxon>Shewanella</taxon>
    </lineage>
</organism>
<dbReference type="EC" id="2.7.13.3" evidence="2"/>
<dbReference type="CDD" id="cd00082">
    <property type="entry name" value="HisKA"/>
    <property type="match status" value="1"/>
</dbReference>
<dbReference type="InterPro" id="IPR036890">
    <property type="entry name" value="HATPase_C_sf"/>
</dbReference>
<dbReference type="GO" id="GO:0000155">
    <property type="term" value="F:phosphorelay sensor kinase activity"/>
    <property type="evidence" value="ECO:0007669"/>
    <property type="project" value="InterPro"/>
</dbReference>
<protein>
    <recommendedName>
        <fullName evidence="2">histidine kinase</fullName>
        <ecNumber evidence="2">2.7.13.3</ecNumber>
    </recommendedName>
</protein>
<comment type="catalytic activity">
    <reaction evidence="1">
        <text>ATP + protein L-histidine = ADP + protein N-phospho-L-histidine.</text>
        <dbReference type="EC" id="2.7.13.3"/>
    </reaction>
</comment>
<feature type="transmembrane region" description="Helical" evidence="4">
    <location>
        <begin position="12"/>
        <end position="37"/>
    </location>
</feature>
<dbReference type="Gene3D" id="3.30.565.10">
    <property type="entry name" value="Histidine kinase-like ATPase, C-terminal domain"/>
    <property type="match status" value="1"/>
</dbReference>
<dbReference type="EMBL" id="VKGK01000051">
    <property type="protein sequence ID" value="TRY11112.1"/>
    <property type="molecule type" value="Genomic_DNA"/>
</dbReference>
<dbReference type="InterPro" id="IPR003661">
    <property type="entry name" value="HisK_dim/P_dom"/>
</dbReference>
<evidence type="ECO:0000256" key="3">
    <source>
        <dbReference type="ARBA" id="ARBA00022553"/>
    </source>
</evidence>
<dbReference type="InterPro" id="IPR005467">
    <property type="entry name" value="His_kinase_dom"/>
</dbReference>
<keyword evidence="3" id="KW-0597">Phosphoprotein</keyword>
<keyword evidence="4" id="KW-0472">Membrane</keyword>
<dbReference type="InterPro" id="IPR036097">
    <property type="entry name" value="HisK_dim/P_sf"/>
</dbReference>
<sequence length="689" mass="77276">MIKAPAEAKRVAKMLWAIIGLTIVTSIGVNLSMGWGIKNQRDQLAKLSGETLRFAEQESRVRYELGKGRLALIKLLNIDEPVDEEAGNSSIINLESSIESLVNSEVLTSSPENQLLLARWKGLKVRGQNFSRLLVKMQLWRSRHEMLNQDVRNKISLNEVRVCLLEIHALINDSAGRERIRGSLQIRQFKKAQGETANYLAREIVDTYLKKLRGGRDNLQIEIAGIQQLVEVLSGVNQYDQLVDIKDNQLKPGLERLQQDMEKALITNDINGTAELEALRVALFGDDYVIDEKHQTIHVSQGGFYTLRQDFLLMQQERQQFKQELEALVLDMEQELGSIVMLEKNRQKVIDEKSGDELALTWMWVLILSLVGALIFLILIRRVFSAIEKQVAALAILKQKAEKSKHTAEAALSKLDLAQETLIQSEQMAALGTLVAGVAHEVNTPIGVCVTAISTLKEEMDKLENDYKNETLEHEGIESYFDVSRVAESLISSNLARASDLIRSFKQVAVGQHVDDRVTFELTSFIEESMISLKHELKMGQHKLHIKGSGAIYVYVTPNKIWQIVSNLVLNAVRHGFSDRTLGTINIEVGELSDNVYFSVEDDGRGMNEETMKKCFDPFYTTAKVTGGSGLGLSIVHNLITQGLGGSIDVEYKNREKGVKFTVIFPRGLDGEQSELENEAEEIAPIEDH</sequence>
<keyword evidence="7" id="KW-1185">Reference proteome</keyword>
<dbReference type="RefSeq" id="WP_144042746.1">
    <property type="nucleotide sequence ID" value="NZ_BMPL01000054.1"/>
</dbReference>
<comment type="caution">
    <text evidence="6">The sequence shown here is derived from an EMBL/GenBank/DDBJ whole genome shotgun (WGS) entry which is preliminary data.</text>
</comment>
<keyword evidence="6" id="KW-0808">Transferase</keyword>
<evidence type="ECO:0000256" key="4">
    <source>
        <dbReference type="SAM" id="Phobius"/>
    </source>
</evidence>
<keyword evidence="6" id="KW-0418">Kinase</keyword>
<evidence type="ECO:0000313" key="7">
    <source>
        <dbReference type="Proteomes" id="UP000318126"/>
    </source>
</evidence>
<dbReference type="AlphaFoldDB" id="A0A553JF68"/>
<dbReference type="PANTHER" id="PTHR43065:SF47">
    <property type="match status" value="1"/>
</dbReference>
<evidence type="ECO:0000256" key="1">
    <source>
        <dbReference type="ARBA" id="ARBA00000085"/>
    </source>
</evidence>
<dbReference type="InterPro" id="IPR003594">
    <property type="entry name" value="HATPase_dom"/>
</dbReference>
<evidence type="ECO:0000313" key="6">
    <source>
        <dbReference type="EMBL" id="TRY11112.1"/>
    </source>
</evidence>
<dbReference type="CDD" id="cd00075">
    <property type="entry name" value="HATPase"/>
    <property type="match status" value="1"/>
</dbReference>
<dbReference type="SUPFAM" id="SSF55874">
    <property type="entry name" value="ATPase domain of HSP90 chaperone/DNA topoisomerase II/histidine kinase"/>
    <property type="match status" value="1"/>
</dbReference>
<dbReference type="PANTHER" id="PTHR43065">
    <property type="entry name" value="SENSOR HISTIDINE KINASE"/>
    <property type="match status" value="1"/>
</dbReference>
<feature type="domain" description="Histidine kinase" evidence="5">
    <location>
        <begin position="437"/>
        <end position="669"/>
    </location>
</feature>
<dbReference type="InterPro" id="IPR004358">
    <property type="entry name" value="Sig_transdc_His_kin-like_C"/>
</dbReference>
<feature type="transmembrane region" description="Helical" evidence="4">
    <location>
        <begin position="362"/>
        <end position="380"/>
    </location>
</feature>
<name>A0A553JF68_SHEHA</name>
<gene>
    <name evidence="6" type="ORF">FN961_24390</name>
</gene>
<dbReference type="SMART" id="SM00387">
    <property type="entry name" value="HATPase_c"/>
    <property type="match status" value="1"/>
</dbReference>
<reference evidence="7" key="1">
    <citation type="submission" date="2019-07" db="EMBL/GenBank/DDBJ databases">
        <title>Shewanella sp. YLB-08 draft genomic sequence.</title>
        <authorList>
            <person name="Yu L."/>
        </authorList>
    </citation>
    <scope>NUCLEOTIDE SEQUENCE [LARGE SCALE GENOMIC DNA]</scope>
    <source>
        <strain evidence="7">JCM 20706</strain>
    </source>
</reference>
<evidence type="ECO:0000256" key="2">
    <source>
        <dbReference type="ARBA" id="ARBA00012438"/>
    </source>
</evidence>